<protein>
    <recommendedName>
        <fullName evidence="5">Phage tail protein</fullName>
    </recommendedName>
</protein>
<sequence length="276" mass="29197">MTAQLVRLDGVDIAAPGPGAALRVRPNIEGWWGSPTAEDDAERRPGAHGSWPGVTSLSPRVVVVAGLLTGTSHAAAVAGLDALKGMVRTVDTVLEVETPAGAKRAVVRRDGQVLTTWHSERQVTVSLQMIAHDPRIFGQERRHFLQTGGAAGAFEYPVMYPITYGTAEIAQNTAVLVNDGNEAAHPVVSVRGDFPSGFRLTSGDSELTYSAPVFAGTPVVVDFLSRTVTQSGGLRTVHLTRRDFWEVPAGGSASITLIPISAGYGWAEAVVTDTYL</sequence>
<reference evidence="3" key="1">
    <citation type="journal article" date="2014" name="Int. J. Syst. Evol. Microbiol.">
        <title>Complete genome sequence of Corynebacterium casei LMG S-19264T (=DSM 44701T), isolated from a smear-ripened cheese.</title>
        <authorList>
            <consortium name="US DOE Joint Genome Institute (JGI-PGF)"/>
            <person name="Walter F."/>
            <person name="Albersmeier A."/>
            <person name="Kalinowski J."/>
            <person name="Ruckert C."/>
        </authorList>
    </citation>
    <scope>NUCLEOTIDE SEQUENCE</scope>
    <source>
        <strain evidence="3">NBRC 112290</strain>
    </source>
</reference>
<evidence type="ECO:0008006" key="5">
    <source>
        <dbReference type="Google" id="ProtNLM"/>
    </source>
</evidence>
<name>A0AA37XIB2_9MICO</name>
<evidence type="ECO:0000256" key="1">
    <source>
        <dbReference type="SAM" id="MobiDB-lite"/>
    </source>
</evidence>
<organism evidence="3 4">
    <name type="scientific">Litorihabitans aurantiacus</name>
    <dbReference type="NCBI Taxonomy" id="1930061"/>
    <lineage>
        <taxon>Bacteria</taxon>
        <taxon>Bacillati</taxon>
        <taxon>Actinomycetota</taxon>
        <taxon>Actinomycetes</taxon>
        <taxon>Micrococcales</taxon>
        <taxon>Beutenbergiaceae</taxon>
        <taxon>Litorihabitans</taxon>
    </lineage>
</organism>
<reference evidence="3" key="2">
    <citation type="submission" date="2023-02" db="EMBL/GenBank/DDBJ databases">
        <authorList>
            <person name="Sun Q."/>
            <person name="Mori K."/>
        </authorList>
    </citation>
    <scope>NUCLEOTIDE SEQUENCE</scope>
    <source>
        <strain evidence="3">NBRC 112290</strain>
    </source>
</reference>
<dbReference type="EMBL" id="BSUM01000001">
    <property type="protein sequence ID" value="GMA33503.1"/>
    <property type="molecule type" value="Genomic_DNA"/>
</dbReference>
<gene>
    <name evidence="2" type="ORF">GCM10025875_34950</name>
    <name evidence="3" type="ORF">GCM10025875_35840</name>
</gene>
<feature type="region of interest" description="Disordered" evidence="1">
    <location>
        <begin position="33"/>
        <end position="52"/>
    </location>
</feature>
<dbReference type="EMBL" id="BSUM01000002">
    <property type="protein sequence ID" value="GMA33592.1"/>
    <property type="molecule type" value="Genomic_DNA"/>
</dbReference>
<dbReference type="AlphaFoldDB" id="A0AA37XIB2"/>
<keyword evidence="4" id="KW-1185">Reference proteome</keyword>
<proteinExistence type="predicted"/>
<dbReference type="Proteomes" id="UP001157161">
    <property type="component" value="Unassembled WGS sequence"/>
</dbReference>
<comment type="caution">
    <text evidence="3">The sequence shown here is derived from an EMBL/GenBank/DDBJ whole genome shotgun (WGS) entry which is preliminary data.</text>
</comment>
<accession>A0AA37XIB2</accession>
<evidence type="ECO:0000313" key="2">
    <source>
        <dbReference type="EMBL" id="GMA33503.1"/>
    </source>
</evidence>
<evidence type="ECO:0000313" key="3">
    <source>
        <dbReference type="EMBL" id="GMA33592.1"/>
    </source>
</evidence>
<evidence type="ECO:0000313" key="4">
    <source>
        <dbReference type="Proteomes" id="UP001157161"/>
    </source>
</evidence>